<comment type="caution">
    <text evidence="3">The sequence shown here is derived from an EMBL/GenBank/DDBJ whole genome shotgun (WGS) entry which is preliminary data.</text>
</comment>
<dbReference type="AlphaFoldDB" id="A0A5V6NJS2"/>
<dbReference type="InterPro" id="IPR027417">
    <property type="entry name" value="P-loop_NTPase"/>
</dbReference>
<dbReference type="EMBL" id="AAHDIV010000049">
    <property type="protein sequence ID" value="EBU8136838.1"/>
    <property type="molecule type" value="Genomic_DNA"/>
</dbReference>
<dbReference type="PANTHER" id="PTHR30486:SF6">
    <property type="entry name" value="TYPE IV PILUS RETRACTATION ATPASE PILT"/>
    <property type="match status" value="1"/>
</dbReference>
<feature type="domain" description="Bacterial type II secretion system protein E" evidence="2">
    <location>
        <begin position="161"/>
        <end position="307"/>
    </location>
</feature>
<gene>
    <name evidence="3" type="ORF">DLM27_24805</name>
</gene>
<dbReference type="PANTHER" id="PTHR30486">
    <property type="entry name" value="TWITCHING MOTILITY PROTEIN PILT"/>
    <property type="match status" value="1"/>
</dbReference>
<protein>
    <submittedName>
        <fullName evidence="3">P-type conjugative transfer ATPase TrbB</fullName>
    </submittedName>
</protein>
<dbReference type="InterPro" id="IPR001482">
    <property type="entry name" value="T2SS/T4SS_dom"/>
</dbReference>
<dbReference type="CDD" id="cd01130">
    <property type="entry name" value="VirB11-like_ATPase"/>
    <property type="match status" value="1"/>
</dbReference>
<organism evidence="3">
    <name type="scientific">Salmonella enterica subsp. enterica serovar Poona</name>
    <dbReference type="NCBI Taxonomy" id="436295"/>
    <lineage>
        <taxon>Bacteria</taxon>
        <taxon>Pseudomonadati</taxon>
        <taxon>Pseudomonadota</taxon>
        <taxon>Gammaproteobacteria</taxon>
        <taxon>Enterobacterales</taxon>
        <taxon>Enterobacteriaceae</taxon>
        <taxon>Salmonella</taxon>
    </lineage>
</organism>
<dbReference type="Proteomes" id="UP000839895">
    <property type="component" value="Unassembled WGS sequence"/>
</dbReference>
<proteinExistence type="inferred from homology"/>
<dbReference type="InterPro" id="IPR050921">
    <property type="entry name" value="T4SS_GSP_E_ATPase"/>
</dbReference>
<dbReference type="Pfam" id="PF00437">
    <property type="entry name" value="T2SSE"/>
    <property type="match status" value="1"/>
</dbReference>
<evidence type="ECO:0000256" key="1">
    <source>
        <dbReference type="ARBA" id="ARBA00006611"/>
    </source>
</evidence>
<sequence length="355" mass="39985">MLIMISKEDMFTLYHQLFGDYLWQDSVTEIYLNGDCSLWIDDTKSGVTKVQDKIERSVAIKFWNIIREIYPNQQSDLIIEGELPYFKARLECLHKPLFEGDGDIIFSVRKQAITVFTLQSYKDSGVLAPIKGIIRTKADIIKDGKVSFRHPIDVISDAVLRKKNILVVGGTGSGKTTLTNAILAEIASLTPGDRVITIEDTLELQINVQNKLSLRTDRNIDIRELLRCCMRLHPNRIVVGEVRGGEAYSLLKAWNSGHPGGVATLHANNASEALEKLSHYIFEDSVARSFNQDVVGRMIAGSVDLVIVIEYSHEYQTKRRVTEICEVKGYLNGRYNLSVLVHQSLTGLCEFKPQI</sequence>
<dbReference type="GO" id="GO:0016887">
    <property type="term" value="F:ATP hydrolysis activity"/>
    <property type="evidence" value="ECO:0007669"/>
    <property type="project" value="InterPro"/>
</dbReference>
<reference evidence="3" key="1">
    <citation type="submission" date="2018-05" db="EMBL/GenBank/DDBJ databases">
        <authorList>
            <person name="Ashton P.M."/>
            <person name="Dallman T."/>
            <person name="Nair S."/>
            <person name="De Pinna E."/>
            <person name="Peters T."/>
            <person name="Grant K."/>
        </authorList>
    </citation>
    <scope>NUCLEOTIDE SEQUENCE [LARGE SCALE GENOMIC DNA]</scope>
    <source>
        <strain evidence="3">127535</strain>
    </source>
</reference>
<evidence type="ECO:0000313" key="3">
    <source>
        <dbReference type="EMBL" id="EBU8136838.1"/>
    </source>
</evidence>
<dbReference type="SUPFAM" id="SSF52540">
    <property type="entry name" value="P-loop containing nucleoside triphosphate hydrolases"/>
    <property type="match status" value="1"/>
</dbReference>
<name>A0A5V6NJS2_SALET</name>
<dbReference type="Gene3D" id="3.40.50.300">
    <property type="entry name" value="P-loop containing nucleotide triphosphate hydrolases"/>
    <property type="match status" value="1"/>
</dbReference>
<comment type="similarity">
    <text evidence="1">Belongs to the GSP E family.</text>
</comment>
<accession>A0A5V6NJS2</accession>
<evidence type="ECO:0000259" key="2">
    <source>
        <dbReference type="Pfam" id="PF00437"/>
    </source>
</evidence>